<reference evidence="1" key="1">
    <citation type="submission" date="2020-05" db="EMBL/GenBank/DDBJ databases">
        <title>Large-scale comparative analyses of tick genomes elucidate their genetic diversity and vector capacities.</title>
        <authorList>
            <person name="Jia N."/>
            <person name="Wang J."/>
            <person name="Shi W."/>
            <person name="Du L."/>
            <person name="Sun Y."/>
            <person name="Zhan W."/>
            <person name="Jiang J."/>
            <person name="Wang Q."/>
            <person name="Zhang B."/>
            <person name="Ji P."/>
            <person name="Sakyi L.B."/>
            <person name="Cui X."/>
            <person name="Yuan T."/>
            <person name="Jiang B."/>
            <person name="Yang W."/>
            <person name="Lam T.T.-Y."/>
            <person name="Chang Q."/>
            <person name="Ding S."/>
            <person name="Wang X."/>
            <person name="Zhu J."/>
            <person name="Ruan X."/>
            <person name="Zhao L."/>
            <person name="Wei J."/>
            <person name="Que T."/>
            <person name="Du C."/>
            <person name="Cheng J."/>
            <person name="Dai P."/>
            <person name="Han X."/>
            <person name="Huang E."/>
            <person name="Gao Y."/>
            <person name="Liu J."/>
            <person name="Shao H."/>
            <person name="Ye R."/>
            <person name="Li L."/>
            <person name="Wei W."/>
            <person name="Wang X."/>
            <person name="Wang C."/>
            <person name="Yang T."/>
            <person name="Huo Q."/>
            <person name="Li W."/>
            <person name="Guo W."/>
            <person name="Chen H."/>
            <person name="Zhou L."/>
            <person name="Ni X."/>
            <person name="Tian J."/>
            <person name="Zhou Y."/>
            <person name="Sheng Y."/>
            <person name="Liu T."/>
            <person name="Pan Y."/>
            <person name="Xia L."/>
            <person name="Li J."/>
            <person name="Zhao F."/>
            <person name="Cao W."/>
        </authorList>
    </citation>
    <scope>NUCLEOTIDE SEQUENCE</scope>
    <source>
        <strain evidence="1">Hyas-2018</strain>
    </source>
</reference>
<keyword evidence="2" id="KW-1185">Reference proteome</keyword>
<evidence type="ECO:0000313" key="2">
    <source>
        <dbReference type="Proteomes" id="UP000821845"/>
    </source>
</evidence>
<dbReference type="EMBL" id="CM023482">
    <property type="protein sequence ID" value="KAH6940071.1"/>
    <property type="molecule type" value="Genomic_DNA"/>
</dbReference>
<name>A0ACB7T1U1_HYAAI</name>
<proteinExistence type="predicted"/>
<sequence>MSICANEEHNLAEKYSEKIDEWLDRMAFIEEDMTKMLRIPHNRFWSHAVYDNGFHQVLESYLRLAPRYLGLHRYTITKLMEEADERLHKVMFRVFLRLSTNKESKISFIDKQKFADLIYDNFIFDIPKILDICMLFDRSNHDLVCRMVEHIMNCQPKYSSDLKEIEETTLLAFNRAEQSLNSQDDDDLEATPRRLDEGNAELSELRLMPFQKLLDRITYAVDIAATLSTFFNVYPPAAKIFSLDIMGPRLARYFDATFPVLKEELVRRNKLKSFEPFMFCYQQRYPVEEDIGMFEEYNFFVDNTRSLYILQSISAIYEELGSTPPSNLLNAQVLWSHWCTKKGL</sequence>
<gene>
    <name evidence="1" type="ORF">HPB50_024636</name>
</gene>
<comment type="caution">
    <text evidence="1">The sequence shown here is derived from an EMBL/GenBank/DDBJ whole genome shotgun (WGS) entry which is preliminary data.</text>
</comment>
<evidence type="ECO:0000313" key="1">
    <source>
        <dbReference type="EMBL" id="KAH6940071.1"/>
    </source>
</evidence>
<organism evidence="1 2">
    <name type="scientific">Hyalomma asiaticum</name>
    <name type="common">Tick</name>
    <dbReference type="NCBI Taxonomy" id="266040"/>
    <lineage>
        <taxon>Eukaryota</taxon>
        <taxon>Metazoa</taxon>
        <taxon>Ecdysozoa</taxon>
        <taxon>Arthropoda</taxon>
        <taxon>Chelicerata</taxon>
        <taxon>Arachnida</taxon>
        <taxon>Acari</taxon>
        <taxon>Parasitiformes</taxon>
        <taxon>Ixodida</taxon>
        <taxon>Ixodoidea</taxon>
        <taxon>Ixodidae</taxon>
        <taxon>Hyalomminae</taxon>
        <taxon>Hyalomma</taxon>
    </lineage>
</organism>
<dbReference type="Proteomes" id="UP000821845">
    <property type="component" value="Chromosome 2"/>
</dbReference>
<protein>
    <submittedName>
        <fullName evidence="1">Uncharacterized protein</fullName>
    </submittedName>
</protein>
<accession>A0ACB7T1U1</accession>